<accession>A0ABU9QS57</accession>
<proteinExistence type="predicted"/>
<evidence type="ECO:0000313" key="1">
    <source>
        <dbReference type="EMBL" id="MEM5292224.1"/>
    </source>
</evidence>
<organism evidence="1 2">
    <name type="scientific">Paraburkholderia sabiae</name>
    <dbReference type="NCBI Taxonomy" id="273251"/>
    <lineage>
        <taxon>Bacteria</taxon>
        <taxon>Pseudomonadati</taxon>
        <taxon>Pseudomonadota</taxon>
        <taxon>Betaproteobacteria</taxon>
        <taxon>Burkholderiales</taxon>
        <taxon>Burkholderiaceae</taxon>
        <taxon>Paraburkholderia</taxon>
    </lineage>
</organism>
<keyword evidence="2" id="KW-1185">Reference proteome</keyword>
<sequence>MDIPRVKAIEAMRVDELLQQEYEDALIELQKRFDAVRILSGDDSIDPLVVHRTREAYERARLLWLSCDLRLRSMGIIGPFQFRQAKGVLTYSATENVRRSLCDLLRAHAYVPIEVARVDELHAAAQDVRFAAVLAYIEPAMRRAPSFVTYLRRVSEPLPLIILPRFSMGTTQADRASIARHGPSLLTTLFPELDSAIRLAAASKREPIKQPIMLAPTDGYVARSGQIDQRGR</sequence>
<dbReference type="EMBL" id="JAZHGC010000077">
    <property type="protein sequence ID" value="MEM5292224.1"/>
    <property type="molecule type" value="Genomic_DNA"/>
</dbReference>
<dbReference type="Proteomes" id="UP001494588">
    <property type="component" value="Unassembled WGS sequence"/>
</dbReference>
<comment type="caution">
    <text evidence="1">The sequence shown here is derived from an EMBL/GenBank/DDBJ whole genome shotgun (WGS) entry which is preliminary data.</text>
</comment>
<evidence type="ECO:0000313" key="2">
    <source>
        <dbReference type="Proteomes" id="UP001494588"/>
    </source>
</evidence>
<dbReference type="RefSeq" id="WP_201662193.1">
    <property type="nucleotide sequence ID" value="NZ_CAJHCS010000059.1"/>
</dbReference>
<gene>
    <name evidence="1" type="ORF">V4C55_41765</name>
</gene>
<protein>
    <submittedName>
        <fullName evidence="1">Uncharacterized protein</fullName>
    </submittedName>
</protein>
<reference evidence="1 2" key="1">
    <citation type="submission" date="2024-01" db="EMBL/GenBank/DDBJ databases">
        <title>The diversity of rhizobia nodulating Mimosa spp. in eleven states of Brazil covering several biomes is determined by host plant, location, and edaphic factors.</title>
        <authorList>
            <person name="Rouws L."/>
            <person name="Barauna A."/>
            <person name="Beukes C."/>
            <person name="De Faria S.M."/>
            <person name="Gross E."/>
            <person name="Dos Reis Junior F.B."/>
            <person name="Simon M."/>
            <person name="Maluk M."/>
            <person name="Odee D.W."/>
            <person name="Kenicer G."/>
            <person name="Young J.P.W."/>
            <person name="Reis V.M."/>
            <person name="Zilli J."/>
            <person name="James E.K."/>
        </authorList>
    </citation>
    <scope>NUCLEOTIDE SEQUENCE [LARGE SCALE GENOMIC DNA]</scope>
    <source>
        <strain evidence="1 2">JPY77</strain>
    </source>
</reference>
<name>A0ABU9QS57_9BURK</name>